<evidence type="ECO:0000256" key="1">
    <source>
        <dbReference type="ARBA" id="ARBA00006046"/>
    </source>
</evidence>
<sequence length="555" mass="59168">MSFTTLGKHSTSTSPTSTWDIIVIGSGSNGLVTAAYLAAAGKRVLVLERQSWPGGGVASLEMADAGYKSERHSAIHQMILANPLISRDELGLQAKWGLEYLRPDALYAIVFEDGVLPIYQDRERTKKEIARLSPEDAEAYGRFMDVAVGVVDAIMPGMFEPPQANVDMSAAFASAGPDVAAAMAAASTESSLDIITRYFKHETVQVALLRFVTEIQLAHPRNPDSGLMTYLGLGLAERFGLALPRGGGTGFTEAVIRCIRAHGGDVWLNTEAIKVDVENGRAVGVRTRSGIIRARDGVVGQIHPHLLGRFVDGLDPSIVADAKQTKLSDYTLFAIHAALDQPLRYTAGPIADAAIMNTVCPGSMKELMDAYDGIEAGRLPDEGAVIVGAGCTTALDPTRAPAGKSTLHVVAMVKHNLASAESHGGAEQAWDAVKDDFAHRVFRHLARFAPNLTPDNILSYHVVAPTDHVRDSPSFQRGDICGLAMSPAQMGAARPTPALARYRVPGVERLYLAGPFMHPGGGVWGGGRPTAKVIFEDLGLDFKALFEKGDAGSKL</sequence>
<evidence type="ECO:0000313" key="4">
    <source>
        <dbReference type="Proteomes" id="UP000325902"/>
    </source>
</evidence>
<reference evidence="3 4" key="1">
    <citation type="journal article" date="2019" name="Sci. Rep.">
        <title>A multi-omics analysis of the grapevine pathogen Lasiodiplodia theobromae reveals that temperature affects the expression of virulence- and pathogenicity-related genes.</title>
        <authorList>
            <person name="Felix C."/>
            <person name="Meneses R."/>
            <person name="Goncalves M.F.M."/>
            <person name="Tilleman L."/>
            <person name="Duarte A.S."/>
            <person name="Jorrin-Novo J.V."/>
            <person name="Van de Peer Y."/>
            <person name="Deforce D."/>
            <person name="Van Nieuwerburgh F."/>
            <person name="Esteves A.C."/>
            <person name="Alves A."/>
        </authorList>
    </citation>
    <scope>NUCLEOTIDE SEQUENCE [LARGE SCALE GENOMIC DNA]</scope>
    <source>
        <strain evidence="3 4">LA-SOL3</strain>
    </source>
</reference>
<dbReference type="OrthoDB" id="68575at2759"/>
<dbReference type="SUPFAM" id="SSF51905">
    <property type="entry name" value="FAD/NAD(P)-binding domain"/>
    <property type="match status" value="1"/>
</dbReference>
<proteinExistence type="inferred from homology"/>
<dbReference type="AlphaFoldDB" id="A0A5N5D0M3"/>
<dbReference type="PANTHER" id="PTHR10668:SF103">
    <property type="entry name" value="PYRIDINE NUCLEOTIDE-DISULFIDE OXIDOREDUCTASE DOMAIN-CONTAINING PROTEIN 2"/>
    <property type="match status" value="1"/>
</dbReference>
<comment type="caution">
    <text evidence="3">The sequence shown here is derived from an EMBL/GenBank/DDBJ whole genome shotgun (WGS) entry which is preliminary data.</text>
</comment>
<feature type="domain" description="FAD dependent oxidoreductase" evidence="2">
    <location>
        <begin position="20"/>
        <end position="133"/>
    </location>
</feature>
<organism evidence="3 4">
    <name type="scientific">Lasiodiplodia theobromae</name>
    <dbReference type="NCBI Taxonomy" id="45133"/>
    <lineage>
        <taxon>Eukaryota</taxon>
        <taxon>Fungi</taxon>
        <taxon>Dikarya</taxon>
        <taxon>Ascomycota</taxon>
        <taxon>Pezizomycotina</taxon>
        <taxon>Dothideomycetes</taxon>
        <taxon>Dothideomycetes incertae sedis</taxon>
        <taxon>Botryosphaeriales</taxon>
        <taxon>Botryosphaeriaceae</taxon>
        <taxon>Lasiodiplodia</taxon>
    </lineage>
</organism>
<dbReference type="EMBL" id="VCHE01000114">
    <property type="protein sequence ID" value="KAB2571012.1"/>
    <property type="molecule type" value="Genomic_DNA"/>
</dbReference>
<accession>A0A5N5D0M3</accession>
<dbReference type="Proteomes" id="UP000325902">
    <property type="component" value="Unassembled WGS sequence"/>
</dbReference>
<evidence type="ECO:0000313" key="3">
    <source>
        <dbReference type="EMBL" id="KAB2571012.1"/>
    </source>
</evidence>
<dbReference type="Pfam" id="PF01266">
    <property type="entry name" value="DAO"/>
    <property type="match status" value="1"/>
</dbReference>
<evidence type="ECO:0000259" key="2">
    <source>
        <dbReference type="Pfam" id="PF01266"/>
    </source>
</evidence>
<dbReference type="InterPro" id="IPR006076">
    <property type="entry name" value="FAD-dep_OxRdtase"/>
</dbReference>
<dbReference type="PANTHER" id="PTHR10668">
    <property type="entry name" value="PHYTOENE DEHYDROGENASE"/>
    <property type="match status" value="1"/>
</dbReference>
<dbReference type="Gene3D" id="3.50.50.60">
    <property type="entry name" value="FAD/NAD(P)-binding domain"/>
    <property type="match status" value="2"/>
</dbReference>
<dbReference type="InterPro" id="IPR036188">
    <property type="entry name" value="FAD/NAD-bd_sf"/>
</dbReference>
<comment type="similarity">
    <text evidence="1">Belongs to the carotenoid/retinoid oxidoreductase family.</text>
</comment>
<gene>
    <name evidence="3" type="primary">Pyroxd2</name>
    <name evidence="3" type="ORF">DBV05_g10312</name>
</gene>
<protein>
    <submittedName>
        <fullName evidence="3">Pyridine nucleotide-disulfide oxidoreductase domain-containing protein 2</fullName>
    </submittedName>
</protein>
<name>A0A5N5D0M3_9PEZI</name>
<keyword evidence="4" id="KW-1185">Reference proteome</keyword>